<dbReference type="InterPro" id="IPR036864">
    <property type="entry name" value="Zn2-C6_fun-type_DNA-bd_sf"/>
</dbReference>
<reference evidence="5 6" key="1">
    <citation type="submission" date="2018-05" db="EMBL/GenBank/DDBJ databases">
        <title>Whole genome sequencing for identification of molecular markers to develop diagnostic detection tools for the regulated plant pathogen Lachnellula willkommii.</title>
        <authorList>
            <person name="Giroux E."/>
            <person name="Bilodeau G."/>
        </authorList>
    </citation>
    <scope>NUCLEOTIDE SEQUENCE [LARGE SCALE GENOMIC DNA]</scope>
    <source>
        <strain evidence="5 6">CBS 203.66</strain>
    </source>
</reference>
<dbReference type="Pfam" id="PF04082">
    <property type="entry name" value="Fungal_trans"/>
    <property type="match status" value="1"/>
</dbReference>
<evidence type="ECO:0000313" key="5">
    <source>
        <dbReference type="EMBL" id="TVY14839.1"/>
    </source>
</evidence>
<dbReference type="GO" id="GO:0000981">
    <property type="term" value="F:DNA-binding transcription factor activity, RNA polymerase II-specific"/>
    <property type="evidence" value="ECO:0007669"/>
    <property type="project" value="InterPro"/>
</dbReference>
<organism evidence="5 6">
    <name type="scientific">Lachnellula arida</name>
    <dbReference type="NCBI Taxonomy" id="1316785"/>
    <lineage>
        <taxon>Eukaryota</taxon>
        <taxon>Fungi</taxon>
        <taxon>Dikarya</taxon>
        <taxon>Ascomycota</taxon>
        <taxon>Pezizomycotina</taxon>
        <taxon>Leotiomycetes</taxon>
        <taxon>Helotiales</taxon>
        <taxon>Lachnaceae</taxon>
        <taxon>Lachnellula</taxon>
    </lineage>
</organism>
<evidence type="ECO:0000313" key="6">
    <source>
        <dbReference type="Proteomes" id="UP000469559"/>
    </source>
</evidence>
<evidence type="ECO:0000259" key="4">
    <source>
        <dbReference type="PROSITE" id="PS50048"/>
    </source>
</evidence>
<comment type="caution">
    <text evidence="5">The sequence shown here is derived from an EMBL/GenBank/DDBJ whole genome shotgun (WGS) entry which is preliminary data.</text>
</comment>
<dbReference type="Proteomes" id="UP000469559">
    <property type="component" value="Unassembled WGS sequence"/>
</dbReference>
<dbReference type="CDD" id="cd00067">
    <property type="entry name" value="GAL4"/>
    <property type="match status" value="1"/>
</dbReference>
<keyword evidence="6" id="KW-1185">Reference proteome</keyword>
<dbReference type="PANTHER" id="PTHR47256:SF1">
    <property type="entry name" value="ZN(II)2CYS6 TRANSCRIPTION FACTOR (EUROFUNG)"/>
    <property type="match status" value="1"/>
</dbReference>
<sequence length="696" mass="77968">MILTVSIGPDNVFSQIRPSFGESSASSPSSHPSLSTSESTGNSGGGSDPRLPLDSGNRSTSSNISGSTASSNRRRVPESVTRNACLNCKKARAKCDGEKPCHRCASRIEASECVYEVHIKHAKEELVRQIRELEAKDHLTDQIFQALSTDEKVPEILERLRNGEPYRTIVKGLGRSPIDDLETTSPKTSHHSTFEASDHEMGGTSPSHKWTTVTSDSAVLDHLFQLYFAWVHPVHTLFSEGRFVDSYKRQSKNYCSSALVNAICAMACHLHSVADSDEVDFVRLGEEFSDAVRDDMSPEDKTITTVQAFAVMFLIDSARGKGLRASSYLRVATDTLSNVAYQTSDGFAEVWKNTVRGVQNLNVEWAQITFQVPVTVDYTAFDTIEEDESKLDEARWYFYRYVSDQCPAWPGLLATTNREKSKLIRIIQDVSTMMYSQQAPKLSPRQILQQYSRFVAWQDDLPSILGDLENNNSQALPHVLSLLILFKNSIIQLLRPLLDFEGFPTALVEEVIWTHAQQGLYLIDQHYRTQYTCRYQPLSQMFSILHLTDLIARFFPGGMESGTKDGPQAIHFAMEALMQSRAGCPVAAPLQELLRRTANECSIPLPRNLDEIMPPPRKPQQIYRLDDFIDACTRKTYTQPVEEIHARYAPSFSADWVIEGPAYGFLASGPSRLKVPSAEERGAQSLMHIHNLLNTN</sequence>
<dbReference type="PROSITE" id="PS00463">
    <property type="entry name" value="ZN2_CY6_FUNGAL_1"/>
    <property type="match status" value="1"/>
</dbReference>
<evidence type="ECO:0000256" key="1">
    <source>
        <dbReference type="ARBA" id="ARBA00022723"/>
    </source>
</evidence>
<accession>A0A8T9B8C0</accession>
<feature type="compositionally biased region" description="Low complexity" evidence="3">
    <location>
        <begin position="55"/>
        <end position="71"/>
    </location>
</feature>
<feature type="region of interest" description="Disordered" evidence="3">
    <location>
        <begin position="177"/>
        <end position="208"/>
    </location>
</feature>
<protein>
    <submittedName>
        <fullName evidence="5">Nitrogen assimilation transcription factor nirA</fullName>
    </submittedName>
</protein>
<dbReference type="CDD" id="cd12148">
    <property type="entry name" value="fungal_TF_MHR"/>
    <property type="match status" value="1"/>
</dbReference>
<dbReference type="SMART" id="SM00066">
    <property type="entry name" value="GAL4"/>
    <property type="match status" value="1"/>
</dbReference>
<dbReference type="GO" id="GO:0003677">
    <property type="term" value="F:DNA binding"/>
    <property type="evidence" value="ECO:0007669"/>
    <property type="project" value="InterPro"/>
</dbReference>
<dbReference type="EMBL" id="QGMF01000605">
    <property type="protein sequence ID" value="TVY14839.1"/>
    <property type="molecule type" value="Genomic_DNA"/>
</dbReference>
<proteinExistence type="predicted"/>
<dbReference type="OrthoDB" id="2162761at2759"/>
<evidence type="ECO:0000256" key="3">
    <source>
        <dbReference type="SAM" id="MobiDB-lite"/>
    </source>
</evidence>
<keyword evidence="1" id="KW-0479">Metal-binding</keyword>
<dbReference type="Pfam" id="PF00172">
    <property type="entry name" value="Zn_clus"/>
    <property type="match status" value="1"/>
</dbReference>
<dbReference type="AlphaFoldDB" id="A0A8T9B8C0"/>
<dbReference type="SUPFAM" id="SSF57701">
    <property type="entry name" value="Zn2/Cys6 DNA-binding domain"/>
    <property type="match status" value="1"/>
</dbReference>
<dbReference type="PROSITE" id="PS50048">
    <property type="entry name" value="ZN2_CY6_FUNGAL_2"/>
    <property type="match status" value="1"/>
</dbReference>
<evidence type="ECO:0000256" key="2">
    <source>
        <dbReference type="ARBA" id="ARBA00023242"/>
    </source>
</evidence>
<feature type="domain" description="Zn(2)-C6 fungal-type" evidence="4">
    <location>
        <begin position="84"/>
        <end position="115"/>
    </location>
</feature>
<dbReference type="Gene3D" id="4.10.240.10">
    <property type="entry name" value="Zn(2)-C6 fungal-type DNA-binding domain"/>
    <property type="match status" value="1"/>
</dbReference>
<dbReference type="GO" id="GO:0008270">
    <property type="term" value="F:zinc ion binding"/>
    <property type="evidence" value="ECO:0007669"/>
    <property type="project" value="InterPro"/>
</dbReference>
<feature type="compositionally biased region" description="Low complexity" evidence="3">
    <location>
        <begin position="18"/>
        <end position="41"/>
    </location>
</feature>
<dbReference type="GO" id="GO:0006351">
    <property type="term" value="P:DNA-templated transcription"/>
    <property type="evidence" value="ECO:0007669"/>
    <property type="project" value="InterPro"/>
</dbReference>
<feature type="compositionally biased region" description="Basic and acidic residues" evidence="3">
    <location>
        <begin position="192"/>
        <end position="201"/>
    </location>
</feature>
<name>A0A8T9B8C0_9HELO</name>
<gene>
    <name evidence="5" type="primary">nirA_1</name>
    <name evidence="5" type="ORF">LARI1_G008093</name>
</gene>
<dbReference type="PANTHER" id="PTHR47256">
    <property type="entry name" value="ZN(II)2CYS6 TRANSCRIPTION FACTOR (EUROFUNG)-RELATED"/>
    <property type="match status" value="1"/>
</dbReference>
<dbReference type="InterPro" id="IPR053187">
    <property type="entry name" value="Notoamide_regulator"/>
</dbReference>
<feature type="region of interest" description="Disordered" evidence="3">
    <location>
        <begin position="1"/>
        <end position="76"/>
    </location>
</feature>
<dbReference type="InterPro" id="IPR001138">
    <property type="entry name" value="Zn2Cys6_DnaBD"/>
</dbReference>
<keyword evidence="2" id="KW-0539">Nucleus</keyword>
<dbReference type="InterPro" id="IPR007219">
    <property type="entry name" value="XnlR_reg_dom"/>
</dbReference>